<dbReference type="Gene3D" id="2.60.40.1180">
    <property type="entry name" value="Golgi alpha-mannosidase II"/>
    <property type="match status" value="1"/>
</dbReference>
<accession>A0ABY6FYK7</accession>
<evidence type="ECO:0000313" key="7">
    <source>
        <dbReference type="Proteomes" id="UP001164305"/>
    </source>
</evidence>
<feature type="region of interest" description="Disordered" evidence="4">
    <location>
        <begin position="508"/>
        <end position="536"/>
    </location>
</feature>
<evidence type="ECO:0000256" key="3">
    <source>
        <dbReference type="ARBA" id="ARBA00023295"/>
    </source>
</evidence>
<dbReference type="InterPro" id="IPR017853">
    <property type="entry name" value="GH"/>
</dbReference>
<dbReference type="InterPro" id="IPR014756">
    <property type="entry name" value="Ig_E-set"/>
</dbReference>
<keyword evidence="3" id="KW-0326">Glycosidase</keyword>
<dbReference type="InterPro" id="IPR006047">
    <property type="entry name" value="GH13_cat_dom"/>
</dbReference>
<dbReference type="RefSeq" id="WP_263593200.1">
    <property type="nucleotide sequence ID" value="NZ_CP107020.1"/>
</dbReference>
<dbReference type="NCBIfam" id="TIGR02100">
    <property type="entry name" value="glgX_debranch"/>
    <property type="match status" value="1"/>
</dbReference>
<sequence length="749" mass="81535">MSPRPAPALVGPAVGPPPPPAEPGLHVDASGHGTFGVHAPRAQAVDLCVRHGAFEHRIRLDRFDGGMWWGDVEGLTPGTHYGLRVYGPWDPGAGCFANPHKVLLDPRGVAVSHSSPLLSSMFGHEVDALLRPVAEGPLRMSTDDNADQAVWSVVGSPHVPVGREGAPRTPWGTTVLYEAHVRGFTALHPDLPPELRGTYAGLGHDVVTRYLRDLGVTAIELLPIHAAMDEAHLARTGLTNYWGYSTLSYFAPEPSYATRRAQEAGPGAVLEEVRAMVRSLHAAGIEVICDVVYNHSAEGGADGPSLSLRGLDAADYYWMDHGSFVDFTGTGNSLNMRSGHVVDLILASMRHWVQDFGIDGFRFDLAATLGRDDRGFRADHPLLRAITTDPVLRDVKLIAEPWDVGGYGWRTGGFPPPFAEWNDAFRNDVRSFWLEDPGRRERTGTTQIGGVRDIATRLAGSEDVFARHDPPGLAPDRHLRAPWASVNYVTAHDGFTLRDLTEYETKHNLANGEDNRDGTSDNRSYNHGHEGPLDASVPDADRIAARRRRSARSVMATLLLASGTPMITAGDEALRTQGGNNNAYCQDTRISWVSWDRDEHELAMVEVTRALLGLRRRFQRLRPVEFLRDADPESPAKNQIAWFGPDGEPLRHEDWFDAHRDTLQMLRPGAPGEGHLVVVVNGARMTKQVRLPGAPWSGGEVSVLFSSADETAQEPYVCTGADSSLLEVPAGTVVVLLIGGDAEALDPLG</sequence>
<dbReference type="InterPro" id="IPR013780">
    <property type="entry name" value="Glyco_hydro_b"/>
</dbReference>
<dbReference type="InterPro" id="IPR013783">
    <property type="entry name" value="Ig-like_fold"/>
</dbReference>
<dbReference type="Gene3D" id="2.60.40.10">
    <property type="entry name" value="Immunoglobulins"/>
    <property type="match status" value="1"/>
</dbReference>
<evidence type="ECO:0000259" key="5">
    <source>
        <dbReference type="SMART" id="SM00642"/>
    </source>
</evidence>
<protein>
    <submittedName>
        <fullName evidence="6">Glycogen debranching protein GlgX</fullName>
    </submittedName>
</protein>
<dbReference type="InterPro" id="IPR004193">
    <property type="entry name" value="Glyco_hydro_13_N"/>
</dbReference>
<dbReference type="CDD" id="cd02856">
    <property type="entry name" value="E_set_GDE_Isoamylase_N"/>
    <property type="match status" value="1"/>
</dbReference>
<dbReference type="EMBL" id="CP107020">
    <property type="protein sequence ID" value="UYG15987.1"/>
    <property type="molecule type" value="Genomic_DNA"/>
</dbReference>
<feature type="region of interest" description="Disordered" evidence="4">
    <location>
        <begin position="1"/>
        <end position="33"/>
    </location>
</feature>
<dbReference type="SUPFAM" id="SSF81296">
    <property type="entry name" value="E set domains"/>
    <property type="match status" value="1"/>
</dbReference>
<evidence type="ECO:0000313" key="6">
    <source>
        <dbReference type="EMBL" id="UYG15987.1"/>
    </source>
</evidence>
<comment type="similarity">
    <text evidence="1">Belongs to the glycosyl hydrolase 13 family.</text>
</comment>
<dbReference type="SUPFAM" id="SSF51011">
    <property type="entry name" value="Glycosyl hydrolase domain"/>
    <property type="match status" value="1"/>
</dbReference>
<evidence type="ECO:0000256" key="4">
    <source>
        <dbReference type="SAM" id="MobiDB-lite"/>
    </source>
</evidence>
<evidence type="ECO:0000256" key="2">
    <source>
        <dbReference type="ARBA" id="ARBA00022801"/>
    </source>
</evidence>
<dbReference type="Gene3D" id="3.20.20.80">
    <property type="entry name" value="Glycosidases"/>
    <property type="match status" value="1"/>
</dbReference>
<dbReference type="SUPFAM" id="SSF51445">
    <property type="entry name" value="(Trans)glycosidases"/>
    <property type="match status" value="1"/>
</dbReference>
<evidence type="ECO:0000256" key="1">
    <source>
        <dbReference type="ARBA" id="ARBA00008061"/>
    </source>
</evidence>
<keyword evidence="2" id="KW-0378">Hydrolase</keyword>
<dbReference type="Pfam" id="PF02922">
    <property type="entry name" value="CBM_48"/>
    <property type="match status" value="1"/>
</dbReference>
<feature type="compositionally biased region" description="Basic and acidic residues" evidence="4">
    <location>
        <begin position="508"/>
        <end position="520"/>
    </location>
</feature>
<dbReference type="SMART" id="SM00642">
    <property type="entry name" value="Aamy"/>
    <property type="match status" value="1"/>
</dbReference>
<dbReference type="PANTHER" id="PTHR43002">
    <property type="entry name" value="GLYCOGEN DEBRANCHING ENZYME"/>
    <property type="match status" value="1"/>
</dbReference>
<gene>
    <name evidence="6" type="primary">glgX</name>
    <name evidence="6" type="ORF">BRM3_10120</name>
</gene>
<dbReference type="InterPro" id="IPR044505">
    <property type="entry name" value="GlgX_Isoamylase_N_E_set"/>
</dbReference>
<feature type="domain" description="Glycosyl hydrolase family 13 catalytic" evidence="5">
    <location>
        <begin position="178"/>
        <end position="615"/>
    </location>
</feature>
<proteinExistence type="inferred from homology"/>
<dbReference type="Proteomes" id="UP001164305">
    <property type="component" value="Chromosome"/>
</dbReference>
<reference evidence="6" key="1">
    <citation type="submission" date="2022-10" db="EMBL/GenBank/DDBJ databases">
        <title>Whole-Genome Sequencing of Brachybacterium huguangmaarense BRM-3, Isolated from Betula schmidtii.</title>
        <authorList>
            <person name="Haam D."/>
        </authorList>
    </citation>
    <scope>NUCLEOTIDE SEQUENCE</scope>
    <source>
        <strain evidence="6">BRM-3</strain>
    </source>
</reference>
<keyword evidence="7" id="KW-1185">Reference proteome</keyword>
<name>A0ABY6FYK7_9MICO</name>
<dbReference type="Pfam" id="PF00128">
    <property type="entry name" value="Alpha-amylase"/>
    <property type="match status" value="1"/>
</dbReference>
<dbReference type="InterPro" id="IPR011837">
    <property type="entry name" value="Glycogen_debranch_GlgX"/>
</dbReference>
<organism evidence="6 7">
    <name type="scientific">Brachybacterium huguangmaarense</name>
    <dbReference type="NCBI Taxonomy" id="1652028"/>
    <lineage>
        <taxon>Bacteria</taxon>
        <taxon>Bacillati</taxon>
        <taxon>Actinomycetota</taxon>
        <taxon>Actinomycetes</taxon>
        <taxon>Micrococcales</taxon>
        <taxon>Dermabacteraceae</taxon>
        <taxon>Brachybacterium</taxon>
    </lineage>
</organism>
<dbReference type="CDD" id="cd11326">
    <property type="entry name" value="AmyAc_Glg_debranch"/>
    <property type="match status" value="1"/>
</dbReference>